<proteinExistence type="predicted"/>
<evidence type="ECO:0000256" key="1">
    <source>
        <dbReference type="SAM" id="MobiDB-lite"/>
    </source>
</evidence>
<gene>
    <name evidence="2" type="ORF">PILCRDRAFT_13499</name>
</gene>
<reference evidence="3" key="2">
    <citation type="submission" date="2015-01" db="EMBL/GenBank/DDBJ databases">
        <title>Evolutionary Origins and Diversification of the Mycorrhizal Mutualists.</title>
        <authorList>
            <consortium name="DOE Joint Genome Institute"/>
            <consortium name="Mycorrhizal Genomics Consortium"/>
            <person name="Kohler A."/>
            <person name="Kuo A."/>
            <person name="Nagy L.G."/>
            <person name="Floudas D."/>
            <person name="Copeland A."/>
            <person name="Barry K.W."/>
            <person name="Cichocki N."/>
            <person name="Veneault-Fourrey C."/>
            <person name="LaButti K."/>
            <person name="Lindquist E.A."/>
            <person name="Lipzen A."/>
            <person name="Lundell T."/>
            <person name="Morin E."/>
            <person name="Murat C."/>
            <person name="Riley R."/>
            <person name="Ohm R."/>
            <person name="Sun H."/>
            <person name="Tunlid A."/>
            <person name="Henrissat B."/>
            <person name="Grigoriev I.V."/>
            <person name="Hibbett D.S."/>
            <person name="Martin F."/>
        </authorList>
    </citation>
    <scope>NUCLEOTIDE SEQUENCE [LARGE SCALE GENOMIC DNA]</scope>
    <source>
        <strain evidence="3">F 1598</strain>
    </source>
</reference>
<feature type="region of interest" description="Disordered" evidence="1">
    <location>
        <begin position="49"/>
        <end position="85"/>
    </location>
</feature>
<dbReference type="Proteomes" id="UP000054166">
    <property type="component" value="Unassembled WGS sequence"/>
</dbReference>
<evidence type="ECO:0000313" key="2">
    <source>
        <dbReference type="EMBL" id="KIM75580.1"/>
    </source>
</evidence>
<evidence type="ECO:0000313" key="3">
    <source>
        <dbReference type="Proteomes" id="UP000054166"/>
    </source>
</evidence>
<keyword evidence="3" id="KW-1185">Reference proteome</keyword>
<dbReference type="AlphaFoldDB" id="A0A0C3ESM9"/>
<protein>
    <submittedName>
        <fullName evidence="2">Uncharacterized protein</fullName>
    </submittedName>
</protein>
<accession>A0A0C3ESM9</accession>
<sequence length="148" mass="15787">MNEGDGEIPDDEGHLWAAPGSVRGSQCMEGKTWVGLELLVPASLASVWEGESPCRDDDGVDKGEKPSRAHHHPSHSQDGTCRDRIRHPSAILVASRLNRSCMLDPASGNLAATVDHVPIPRCSTAPATESFADTLMANGKDEPAARLQ</sequence>
<name>A0A0C3ESM9_PILCF</name>
<reference evidence="2 3" key="1">
    <citation type="submission" date="2014-04" db="EMBL/GenBank/DDBJ databases">
        <authorList>
            <consortium name="DOE Joint Genome Institute"/>
            <person name="Kuo A."/>
            <person name="Tarkka M."/>
            <person name="Buscot F."/>
            <person name="Kohler A."/>
            <person name="Nagy L.G."/>
            <person name="Floudas D."/>
            <person name="Copeland A."/>
            <person name="Barry K.W."/>
            <person name="Cichocki N."/>
            <person name="Veneault-Fourrey C."/>
            <person name="LaButti K."/>
            <person name="Lindquist E.A."/>
            <person name="Lipzen A."/>
            <person name="Lundell T."/>
            <person name="Morin E."/>
            <person name="Murat C."/>
            <person name="Sun H."/>
            <person name="Tunlid A."/>
            <person name="Henrissat B."/>
            <person name="Grigoriev I.V."/>
            <person name="Hibbett D.S."/>
            <person name="Martin F."/>
            <person name="Nordberg H.P."/>
            <person name="Cantor M.N."/>
            <person name="Hua S.X."/>
        </authorList>
    </citation>
    <scope>NUCLEOTIDE SEQUENCE [LARGE SCALE GENOMIC DNA]</scope>
    <source>
        <strain evidence="2 3">F 1598</strain>
    </source>
</reference>
<feature type="compositionally biased region" description="Basic and acidic residues" evidence="1">
    <location>
        <begin position="52"/>
        <end position="67"/>
    </location>
</feature>
<organism evidence="2 3">
    <name type="scientific">Piloderma croceum (strain F 1598)</name>
    <dbReference type="NCBI Taxonomy" id="765440"/>
    <lineage>
        <taxon>Eukaryota</taxon>
        <taxon>Fungi</taxon>
        <taxon>Dikarya</taxon>
        <taxon>Basidiomycota</taxon>
        <taxon>Agaricomycotina</taxon>
        <taxon>Agaricomycetes</taxon>
        <taxon>Agaricomycetidae</taxon>
        <taxon>Atheliales</taxon>
        <taxon>Atheliaceae</taxon>
        <taxon>Piloderma</taxon>
    </lineage>
</organism>
<dbReference type="HOGENOM" id="CLU_1759514_0_0_1"/>
<dbReference type="EMBL" id="KN833045">
    <property type="protein sequence ID" value="KIM75580.1"/>
    <property type="molecule type" value="Genomic_DNA"/>
</dbReference>
<dbReference type="InParanoid" id="A0A0C3ESM9"/>